<feature type="domain" description="Rab3GAP catalytic subunit conserved" evidence="7">
    <location>
        <begin position="877"/>
        <end position="1020"/>
    </location>
</feature>
<dbReference type="EMBL" id="JAAAIN010000530">
    <property type="protein sequence ID" value="KAG0313267.1"/>
    <property type="molecule type" value="Genomic_DNA"/>
</dbReference>
<evidence type="ECO:0000313" key="9">
    <source>
        <dbReference type="Proteomes" id="UP000823405"/>
    </source>
</evidence>
<dbReference type="Pfam" id="PF13890">
    <property type="entry name" value="Rab3-GTPase_cat"/>
    <property type="match status" value="1"/>
</dbReference>
<dbReference type="GO" id="GO:0005096">
    <property type="term" value="F:GTPase activator activity"/>
    <property type="evidence" value="ECO:0007669"/>
    <property type="project" value="UniProtKB-KW"/>
</dbReference>
<name>A0A9P6R5S8_9FUNG</name>
<dbReference type="PANTHER" id="PTHR21422:SF9">
    <property type="entry name" value="RAB3 GTPASE-ACTIVATING PROTEIN CATALYTIC SUBUNIT"/>
    <property type="match status" value="1"/>
</dbReference>
<gene>
    <name evidence="8" type="primary">RAB3GAP1_2</name>
    <name evidence="8" type="ORF">BGZ97_010365</name>
</gene>
<evidence type="ECO:0000256" key="3">
    <source>
        <dbReference type="ARBA" id="ARBA00015817"/>
    </source>
</evidence>
<dbReference type="InterPro" id="IPR045700">
    <property type="entry name" value="Rab3GAP1"/>
</dbReference>
<feature type="compositionally biased region" description="Basic and acidic residues" evidence="6">
    <location>
        <begin position="869"/>
        <end position="884"/>
    </location>
</feature>
<evidence type="ECO:0000259" key="7">
    <source>
        <dbReference type="Pfam" id="PF13890"/>
    </source>
</evidence>
<dbReference type="InterPro" id="IPR026147">
    <property type="entry name" value="Rab3GAP1_conserved"/>
</dbReference>
<accession>A0A9P6R5S8</accession>
<comment type="caution">
    <text evidence="8">The sequence shown here is derived from an EMBL/GenBank/DDBJ whole genome shotgun (WGS) entry which is preliminary data.</text>
</comment>
<feature type="region of interest" description="Disordered" evidence="6">
    <location>
        <begin position="861"/>
        <end position="884"/>
    </location>
</feature>
<comment type="subcellular location">
    <subcellularLocation>
        <location evidence="1">Cytoplasm</location>
    </subcellularLocation>
</comment>
<comment type="similarity">
    <text evidence="2">Belongs to the Rab3-GAP catalytic subunit family.</text>
</comment>
<feature type="compositionally biased region" description="Polar residues" evidence="6">
    <location>
        <begin position="678"/>
        <end position="696"/>
    </location>
</feature>
<feature type="compositionally biased region" description="Polar residues" evidence="6">
    <location>
        <begin position="51"/>
        <end position="73"/>
    </location>
</feature>
<sequence length="1219" mass="135701">MDDFENFEFIDYTTSGPWERFITQIEDSLRSWGLVDNSLGVFDPTAIAASQDGSDAMSTPNPETGASSTGKGHNNSSSSNENNSAQSRSPKGHKSKVYQLREMLSLDDATYALSYQYHPAKIRLAEGVERIDLDFLPNSLEGIVHHNLHRWTAQTHILIISPVTISDIFTTSLSSSSSSASSAVIDLSSAKLLLSSFAIAFQNTGCNIPVFVPTGQPWNMTFTGFMVQSMPSSSTRSDQHDLLVDEHDSGDQAIEVRFNTVHVPYPPVQYTHLSGIMDYFIERMGIEDDDPSSSPGNHSQNIKERIHASALFSYDLVNWRDEDWKRWGNPLEDASGRASNSRDRDGDDTTFQVDDEPTMTTPSDSVNIEDMNTENRALSLLPIPVLPFGPVQDPLKSLRLLARFASAPCTVYLDSKNFAEMDASYANIWILQAMFKEGDYGILSGIMEDAIASWSSESVGQGRVHGKAQKDQTYSGALLNKGAKLIQGTITMVDTMDVENIIDALFEMPVVEPSTKATPTTRTKTECGVRIIPASELGLQFKHATTVPYNSFLWRMIQYLIDVISPNSEISYATSVMGFLKVLWSELLKKIYTRWENSLLIPMVDIYGGGAYEPEAGSDGERKPVAIDLRYSLLHQKLSMLNCCIARQIVRNKETPRDIYPVPKRRKEMVIVEDKSELNPTLSKPLRSGTTSPTSEQTYGAQFQNLLHGLSDISRPRSADVVPMAKRLLKNVKNRAVSSQQESSTPSASSSSVSFTGSKTEPSSPTASMPIPHKETPRRRHSSSRRSSQHLFHPTETTTGSDDDDDDVFYDPMETSEVILDPIDMQRRAHSQSLTESFVALKFSSSADSQSGILVNDLDQTTVSASGPDPREVADPHKSEGGLKPLKDLKLLETGAPLMIPKLQEPGYMTEDMIQQQEELFETLGSSSDGAKMRAKMQSTQLISDMEAFKAANPGCVLGDFIRWHSPKDWAEDKRQMSARMADAGNYWQELWTNSKRIPVSRQTPLFNYNQEAAKVLFYLDSLSGDHLFLNLLPSMFLLAYDTLVSHPVASHIRQVAVGIRELAKELTVFPWNELTAGEEDLHLDVVIDKFRDVELLMGRAIALVRKFPEQYRLVERILEDLETVVEDGDERECVYDLFSIGGSLQSSFPQPTSREFVLETFDPSDMPLFTSAPSSTITTAGPIAGGWHTRPLQRRMYACFKESEVRIVEAVAKDGMYM</sequence>
<evidence type="ECO:0000256" key="6">
    <source>
        <dbReference type="SAM" id="MobiDB-lite"/>
    </source>
</evidence>
<reference evidence="8" key="1">
    <citation type="journal article" date="2020" name="Fungal Divers.">
        <title>Resolving the Mortierellaceae phylogeny through synthesis of multi-gene phylogenetics and phylogenomics.</title>
        <authorList>
            <person name="Vandepol N."/>
            <person name="Liber J."/>
            <person name="Desiro A."/>
            <person name="Na H."/>
            <person name="Kennedy M."/>
            <person name="Barry K."/>
            <person name="Grigoriev I.V."/>
            <person name="Miller A.N."/>
            <person name="O'Donnell K."/>
            <person name="Stajich J.E."/>
            <person name="Bonito G."/>
        </authorList>
    </citation>
    <scope>NUCLEOTIDE SEQUENCE</scope>
    <source>
        <strain evidence="8">NVP60</strain>
    </source>
</reference>
<keyword evidence="5" id="KW-0963">Cytoplasm</keyword>
<dbReference type="OrthoDB" id="17346at2759"/>
<keyword evidence="9" id="KW-1185">Reference proteome</keyword>
<protein>
    <recommendedName>
        <fullName evidence="3">Rab3 GTPase-activating protein catalytic subunit</fullName>
    </recommendedName>
</protein>
<proteinExistence type="inferred from homology"/>
<feature type="compositionally biased region" description="Low complexity" evidence="6">
    <location>
        <begin position="736"/>
        <end position="758"/>
    </location>
</feature>
<evidence type="ECO:0000256" key="2">
    <source>
        <dbReference type="ARBA" id="ARBA00008856"/>
    </source>
</evidence>
<feature type="compositionally biased region" description="Basic residues" evidence="6">
    <location>
        <begin position="776"/>
        <end position="788"/>
    </location>
</feature>
<feature type="region of interest" description="Disordered" evidence="6">
    <location>
        <begin position="330"/>
        <end position="365"/>
    </location>
</feature>
<keyword evidence="4" id="KW-0343">GTPase activation</keyword>
<feature type="region of interest" description="Disordered" evidence="6">
    <location>
        <begin position="671"/>
        <end position="696"/>
    </location>
</feature>
<dbReference type="AlphaFoldDB" id="A0A9P6R5S8"/>
<feature type="region of interest" description="Disordered" evidence="6">
    <location>
        <begin position="50"/>
        <end position="93"/>
    </location>
</feature>
<dbReference type="Proteomes" id="UP000823405">
    <property type="component" value="Unassembled WGS sequence"/>
</dbReference>
<dbReference type="GO" id="GO:0005737">
    <property type="term" value="C:cytoplasm"/>
    <property type="evidence" value="ECO:0007669"/>
    <property type="project" value="UniProtKB-SubCell"/>
</dbReference>
<evidence type="ECO:0000256" key="5">
    <source>
        <dbReference type="ARBA" id="ARBA00022490"/>
    </source>
</evidence>
<feature type="compositionally biased region" description="Low complexity" evidence="6">
    <location>
        <begin position="74"/>
        <end position="84"/>
    </location>
</feature>
<evidence type="ECO:0000313" key="8">
    <source>
        <dbReference type="EMBL" id="KAG0313267.1"/>
    </source>
</evidence>
<feature type="region of interest" description="Disordered" evidence="6">
    <location>
        <begin position="733"/>
        <end position="810"/>
    </location>
</feature>
<dbReference type="PANTHER" id="PTHR21422">
    <property type="entry name" value="RAB3 GTPASE-ACTIVATING PROTEIN CATALYTIC SUBUNIT"/>
    <property type="match status" value="1"/>
</dbReference>
<evidence type="ECO:0000256" key="4">
    <source>
        <dbReference type="ARBA" id="ARBA00022468"/>
    </source>
</evidence>
<organism evidence="8 9">
    <name type="scientific">Linnemannia gamsii</name>
    <dbReference type="NCBI Taxonomy" id="64522"/>
    <lineage>
        <taxon>Eukaryota</taxon>
        <taxon>Fungi</taxon>
        <taxon>Fungi incertae sedis</taxon>
        <taxon>Mucoromycota</taxon>
        <taxon>Mortierellomycotina</taxon>
        <taxon>Mortierellomycetes</taxon>
        <taxon>Mortierellales</taxon>
        <taxon>Mortierellaceae</taxon>
        <taxon>Linnemannia</taxon>
    </lineage>
</organism>
<evidence type="ECO:0000256" key="1">
    <source>
        <dbReference type="ARBA" id="ARBA00004496"/>
    </source>
</evidence>